<dbReference type="InterPro" id="IPR036890">
    <property type="entry name" value="HATPase_C_sf"/>
</dbReference>
<dbReference type="InterPro" id="IPR036097">
    <property type="entry name" value="HisK_dim/P_sf"/>
</dbReference>
<dbReference type="PANTHER" id="PTHR42878:SF15">
    <property type="entry name" value="BACTERIOPHYTOCHROME"/>
    <property type="match status" value="1"/>
</dbReference>
<keyword evidence="9" id="KW-1185">Reference proteome</keyword>
<keyword evidence="6" id="KW-0812">Transmembrane</keyword>
<evidence type="ECO:0000256" key="5">
    <source>
        <dbReference type="ARBA" id="ARBA00022777"/>
    </source>
</evidence>
<protein>
    <recommendedName>
        <fullName evidence="2">histidine kinase</fullName>
        <ecNumber evidence="2">2.7.13.3</ecNumber>
    </recommendedName>
</protein>
<keyword evidence="3" id="KW-0597">Phosphoprotein</keyword>
<feature type="domain" description="Histidine kinase" evidence="7">
    <location>
        <begin position="256"/>
        <end position="491"/>
    </location>
</feature>
<dbReference type="Proteomes" id="UP000448199">
    <property type="component" value="Unassembled WGS sequence"/>
</dbReference>
<dbReference type="Pfam" id="PF02518">
    <property type="entry name" value="HATPase_c"/>
    <property type="match status" value="1"/>
</dbReference>
<comment type="catalytic activity">
    <reaction evidence="1">
        <text>ATP + protein L-histidine = ADP + protein N-phospho-L-histidine.</text>
        <dbReference type="EC" id="2.7.13.3"/>
    </reaction>
</comment>
<dbReference type="Pfam" id="PF00512">
    <property type="entry name" value="HisKA"/>
    <property type="match status" value="1"/>
</dbReference>
<dbReference type="GO" id="GO:0007234">
    <property type="term" value="P:osmosensory signaling via phosphorelay pathway"/>
    <property type="evidence" value="ECO:0007669"/>
    <property type="project" value="TreeGrafter"/>
</dbReference>
<accession>A0A844XTY6</accession>
<dbReference type="CDD" id="cd00075">
    <property type="entry name" value="HATPase"/>
    <property type="match status" value="1"/>
</dbReference>
<keyword evidence="6" id="KW-0472">Membrane</keyword>
<dbReference type="InterPro" id="IPR003594">
    <property type="entry name" value="HATPase_dom"/>
</dbReference>
<dbReference type="Gene3D" id="1.10.287.130">
    <property type="match status" value="1"/>
</dbReference>
<dbReference type="GO" id="GO:0000156">
    <property type="term" value="F:phosphorelay response regulator activity"/>
    <property type="evidence" value="ECO:0007669"/>
    <property type="project" value="TreeGrafter"/>
</dbReference>
<keyword evidence="4" id="KW-0808">Transferase</keyword>
<name>A0A844XTY6_9SPHN</name>
<dbReference type="GO" id="GO:0030295">
    <property type="term" value="F:protein kinase activator activity"/>
    <property type="evidence" value="ECO:0007669"/>
    <property type="project" value="TreeGrafter"/>
</dbReference>
<dbReference type="InterPro" id="IPR004358">
    <property type="entry name" value="Sig_transdc_His_kin-like_C"/>
</dbReference>
<dbReference type="EMBL" id="WTYC01000004">
    <property type="protein sequence ID" value="MXO48448.1"/>
    <property type="molecule type" value="Genomic_DNA"/>
</dbReference>
<evidence type="ECO:0000256" key="2">
    <source>
        <dbReference type="ARBA" id="ARBA00012438"/>
    </source>
</evidence>
<dbReference type="GO" id="GO:0000155">
    <property type="term" value="F:phosphorelay sensor kinase activity"/>
    <property type="evidence" value="ECO:0007669"/>
    <property type="project" value="InterPro"/>
</dbReference>
<dbReference type="InterPro" id="IPR005467">
    <property type="entry name" value="His_kinase_dom"/>
</dbReference>
<evidence type="ECO:0000313" key="9">
    <source>
        <dbReference type="Proteomes" id="UP000448199"/>
    </source>
</evidence>
<reference evidence="8 9" key="1">
    <citation type="submission" date="2019-12" db="EMBL/GenBank/DDBJ databases">
        <title>Genomic-based taxomic classification of the family Erythrobacteraceae.</title>
        <authorList>
            <person name="Xu L."/>
        </authorList>
    </citation>
    <scope>NUCLEOTIDE SEQUENCE [LARGE SCALE GENOMIC DNA]</scope>
    <source>
        <strain evidence="8 9">DSM 17792</strain>
    </source>
</reference>
<dbReference type="Pfam" id="PF05227">
    <property type="entry name" value="CHASE3"/>
    <property type="match status" value="1"/>
</dbReference>
<evidence type="ECO:0000256" key="3">
    <source>
        <dbReference type="ARBA" id="ARBA00022553"/>
    </source>
</evidence>
<dbReference type="SMART" id="SM00387">
    <property type="entry name" value="HATPase_c"/>
    <property type="match status" value="1"/>
</dbReference>
<dbReference type="AlphaFoldDB" id="A0A844XTY6"/>
<evidence type="ECO:0000313" key="8">
    <source>
        <dbReference type="EMBL" id="MXO48448.1"/>
    </source>
</evidence>
<sequence>MPDKVRERYERIGRRRVIGLLGIGIVLLAIAIIAGIVTLGSISEDTDQVERVMERQASIDSLSTFNEQIAAGQRGFLLQPDPDFARIVREASADYETEQARLDDLLVDGGQIQKLEQLRRLNAERTVLVDAMFADPATAFLEARNLDFSDDRGVLITQEIREVARSMSDFEAEELGRRNQAQLGSLVQFYIVGGVATLLLLGVLVTAVLVVLRYNRELAQAQISLREANVGLEEAVQKRTGELLRANEEIQRFAYIVSHDLRSPLVNVLGFTSELDEARKTIRDHLTELYESKPELRNEEVWLAVDEDLPEALDFIRTSTEKMDRLINSILELSRQGRRKLQPEMLDMEALTSDIVTSLHQRAEDAGASIEVKAIPDLESDRIAVEQILQNLIENALKYLSPKRAGEVTVEGSKAVGTVRIDVIDNGRGIAPEDHERIFELFRRAGAQDQEGEGLGLANVRALAYRLGGIVEVESELDQGSRFRLSLPSKFVAQEALP</sequence>
<dbReference type="EC" id="2.7.13.3" evidence="2"/>
<dbReference type="PROSITE" id="PS50109">
    <property type="entry name" value="HIS_KIN"/>
    <property type="match status" value="1"/>
</dbReference>
<gene>
    <name evidence="8" type="ORF">GRI69_09280</name>
</gene>
<feature type="transmembrane region" description="Helical" evidence="6">
    <location>
        <begin position="189"/>
        <end position="212"/>
    </location>
</feature>
<proteinExistence type="predicted"/>
<keyword evidence="6" id="KW-1133">Transmembrane helix</keyword>
<evidence type="ECO:0000256" key="4">
    <source>
        <dbReference type="ARBA" id="ARBA00022679"/>
    </source>
</evidence>
<dbReference type="InterPro" id="IPR007891">
    <property type="entry name" value="CHASE3"/>
</dbReference>
<dbReference type="CDD" id="cd00082">
    <property type="entry name" value="HisKA"/>
    <property type="match status" value="1"/>
</dbReference>
<dbReference type="SUPFAM" id="SSF55874">
    <property type="entry name" value="ATPase domain of HSP90 chaperone/DNA topoisomerase II/histidine kinase"/>
    <property type="match status" value="1"/>
</dbReference>
<dbReference type="PANTHER" id="PTHR42878">
    <property type="entry name" value="TWO-COMPONENT HISTIDINE KINASE"/>
    <property type="match status" value="1"/>
</dbReference>
<dbReference type="OrthoDB" id="9789238at2"/>
<dbReference type="RefSeq" id="WP_160728003.1">
    <property type="nucleotide sequence ID" value="NZ_WTYC01000004.1"/>
</dbReference>
<keyword evidence="5 8" id="KW-0418">Kinase</keyword>
<dbReference type="SUPFAM" id="SSF47384">
    <property type="entry name" value="Homodimeric domain of signal transducing histidine kinase"/>
    <property type="match status" value="1"/>
</dbReference>
<evidence type="ECO:0000256" key="1">
    <source>
        <dbReference type="ARBA" id="ARBA00000085"/>
    </source>
</evidence>
<comment type="caution">
    <text evidence="8">The sequence shown here is derived from an EMBL/GenBank/DDBJ whole genome shotgun (WGS) entry which is preliminary data.</text>
</comment>
<evidence type="ECO:0000256" key="6">
    <source>
        <dbReference type="SAM" id="Phobius"/>
    </source>
</evidence>
<dbReference type="SMART" id="SM00388">
    <property type="entry name" value="HisKA"/>
    <property type="match status" value="1"/>
</dbReference>
<dbReference type="InterPro" id="IPR003661">
    <property type="entry name" value="HisK_dim/P_dom"/>
</dbReference>
<dbReference type="InterPro" id="IPR050351">
    <property type="entry name" value="BphY/WalK/GraS-like"/>
</dbReference>
<evidence type="ECO:0000259" key="7">
    <source>
        <dbReference type="PROSITE" id="PS50109"/>
    </source>
</evidence>
<feature type="transmembrane region" description="Helical" evidence="6">
    <location>
        <begin position="20"/>
        <end position="42"/>
    </location>
</feature>
<dbReference type="Gene3D" id="3.30.565.10">
    <property type="entry name" value="Histidine kinase-like ATPase, C-terminal domain"/>
    <property type="match status" value="1"/>
</dbReference>
<organism evidence="8 9">
    <name type="scientific">Qipengyuania vulgaris</name>
    <dbReference type="NCBI Taxonomy" id="291985"/>
    <lineage>
        <taxon>Bacteria</taxon>
        <taxon>Pseudomonadati</taxon>
        <taxon>Pseudomonadota</taxon>
        <taxon>Alphaproteobacteria</taxon>
        <taxon>Sphingomonadales</taxon>
        <taxon>Erythrobacteraceae</taxon>
        <taxon>Qipengyuania</taxon>
    </lineage>
</organism>
<dbReference type="PRINTS" id="PR00344">
    <property type="entry name" value="BCTRLSENSOR"/>
</dbReference>